<keyword evidence="1" id="KW-0139">CF(1)</keyword>
<name>A0A5C0UEW1_9PROT</name>
<dbReference type="EMBL" id="CP043316">
    <property type="protein sequence ID" value="QEK38635.1"/>
    <property type="molecule type" value="Genomic_DNA"/>
</dbReference>
<dbReference type="RefSeq" id="WP_148971756.1">
    <property type="nucleotide sequence ID" value="NZ_CP043316.1"/>
</dbReference>
<protein>
    <submittedName>
        <fullName evidence="2">Uncharacterized protein</fullName>
    </submittedName>
</protein>
<dbReference type="OrthoDB" id="9842582at2"/>
<gene>
    <name evidence="2" type="ORF">FZC34_01795</name>
</gene>
<evidence type="ECO:0000313" key="3">
    <source>
        <dbReference type="Proteomes" id="UP000325004"/>
    </source>
</evidence>
<dbReference type="SUPFAM" id="SSF51344">
    <property type="entry name" value="Epsilon subunit of F1F0-ATP synthase N-terminal domain"/>
    <property type="match status" value="1"/>
</dbReference>
<dbReference type="Proteomes" id="UP000325004">
    <property type="component" value="Chromosome"/>
</dbReference>
<keyword evidence="1" id="KW-0066">ATP synthesis</keyword>
<dbReference type="AlphaFoldDB" id="A0A5C0UEW1"/>
<accession>A0A5C0UEW1</accession>
<sequence length="126" mass="14918">MFLSITSGVKEVIHEKVFMIGFNNYNGMKAVYYGHKSFVMSVPANTLFVLLEKSHKLYSIGNALIKKRKENLYVITHYIDNDQKLKIQPKLQEKWDQIVKAYKKNWSRENWFEQNKDHAINLIPKI</sequence>
<evidence type="ECO:0000313" key="2">
    <source>
        <dbReference type="EMBL" id="QEK38635.1"/>
    </source>
</evidence>
<dbReference type="InterPro" id="IPR036771">
    <property type="entry name" value="ATPsynth_dsu/esu_N"/>
</dbReference>
<proteinExistence type="predicted"/>
<organism evidence="2 3">
    <name type="scientific">Candidatus Cytomitobacter primus</name>
    <dbReference type="NCBI Taxonomy" id="2066024"/>
    <lineage>
        <taxon>Bacteria</taxon>
        <taxon>Pseudomonadati</taxon>
        <taxon>Pseudomonadota</taxon>
        <taxon>Alphaproteobacteria</taxon>
        <taxon>Holosporales</taxon>
        <taxon>Holosporaceae</taxon>
        <taxon>Candidatus Cytomitobacter</taxon>
    </lineage>
</organism>
<reference evidence="2 3" key="1">
    <citation type="submission" date="2019-08" db="EMBL/GenBank/DDBJ databases">
        <title>Highly reduced genomes of protist endosymbionts show evolutionary convergence.</title>
        <authorList>
            <person name="George E."/>
            <person name="Husnik F."/>
            <person name="Tashyreva D."/>
            <person name="Prokopchuk G."/>
            <person name="Horak A."/>
            <person name="Kwong W.K."/>
            <person name="Lukes J."/>
            <person name="Keeling P.J."/>
        </authorList>
    </citation>
    <scope>NUCLEOTIDE SEQUENCE [LARGE SCALE GENOMIC DNA]</scope>
    <source>
        <strain evidence="2">1604LC</strain>
    </source>
</reference>
<keyword evidence="3" id="KW-1185">Reference proteome</keyword>
<dbReference type="GO" id="GO:0045259">
    <property type="term" value="C:proton-transporting ATP synthase complex"/>
    <property type="evidence" value="ECO:0007669"/>
    <property type="project" value="UniProtKB-KW"/>
</dbReference>
<dbReference type="KEGG" id="cpri:FZC34_01795"/>
<evidence type="ECO:0000256" key="1">
    <source>
        <dbReference type="ARBA" id="ARBA00023196"/>
    </source>
</evidence>